<dbReference type="Gene3D" id="3.10.450.50">
    <property type="match status" value="1"/>
</dbReference>
<evidence type="ECO:0000313" key="2">
    <source>
        <dbReference type="Proteomes" id="UP000746503"/>
    </source>
</evidence>
<reference evidence="1 2" key="1">
    <citation type="submission" date="2020-03" db="EMBL/GenBank/DDBJ databases">
        <title>Draft genome of Streptomyces sp. ventii, isolated from the Axial Seamount in the Pacific Ocean, and resequencing of the two type strains Streptomyces lonarensis strain NCL 716 and Streptomyces bohaiensis strain 11A07.</title>
        <authorList>
            <person name="Loughran R.M."/>
            <person name="Pfannmuller K.M."/>
            <person name="Wasson B.J."/>
            <person name="Deadmond M.C."/>
            <person name="Paddock B.E."/>
            <person name="Koyack M.J."/>
            <person name="Gallegos D.A."/>
            <person name="Mitchell E.A."/>
            <person name="Ushijima B."/>
            <person name="Saw J.H."/>
            <person name="Mcphail K.L."/>
            <person name="Videau P."/>
        </authorList>
    </citation>
    <scope>NUCLEOTIDE SEQUENCE [LARGE SCALE GENOMIC DNA]</scope>
    <source>
        <strain evidence="2">5675061</strain>
    </source>
</reference>
<dbReference type="PANTHER" id="PTHR30173:SF43">
    <property type="entry name" value="ECF RNA POLYMERASE SIGMA FACTOR SIGI-RELATED"/>
    <property type="match status" value="1"/>
</dbReference>
<name>A0ABX1ANP5_9ACTN</name>
<dbReference type="EMBL" id="JAAVJB010000100">
    <property type="protein sequence ID" value="NJP67316.1"/>
    <property type="molecule type" value="Genomic_DNA"/>
</dbReference>
<comment type="caution">
    <text evidence="1">The sequence shown here is derived from an EMBL/GenBank/DDBJ whole genome shotgun (WGS) entry which is preliminary data.</text>
</comment>
<protein>
    <submittedName>
        <fullName evidence="1">RNA polymerase subunit sigma-24</fullName>
    </submittedName>
</protein>
<dbReference type="PANTHER" id="PTHR30173">
    <property type="entry name" value="SIGMA 19 FACTOR"/>
    <property type="match status" value="1"/>
</dbReference>
<accession>A0ABX1ANP5</accession>
<evidence type="ECO:0000313" key="1">
    <source>
        <dbReference type="EMBL" id="NJP67316.1"/>
    </source>
</evidence>
<dbReference type="InterPro" id="IPR032710">
    <property type="entry name" value="NTF2-like_dom_sf"/>
</dbReference>
<dbReference type="Proteomes" id="UP000746503">
    <property type="component" value="Unassembled WGS sequence"/>
</dbReference>
<keyword evidence="2" id="KW-1185">Reference proteome</keyword>
<sequence>DRAAHARVVASFGAACRGGDVAELLALLDPAVVLRSDGGGVVRAALRPVSGARNVGRFLVGVLAKNPRLRPEPAATADGVGLLLVEDGAPLGVVTFGSREGRVTDVWIQQNPAKLTRWPRAGLPTG</sequence>
<dbReference type="SUPFAM" id="SSF54427">
    <property type="entry name" value="NTF2-like"/>
    <property type="match status" value="1"/>
</dbReference>
<feature type="non-terminal residue" evidence="1">
    <location>
        <position position="1"/>
    </location>
</feature>
<proteinExistence type="predicted"/>
<organism evidence="1 2">
    <name type="scientific">Streptomyces spiramenti</name>
    <dbReference type="NCBI Taxonomy" id="2720606"/>
    <lineage>
        <taxon>Bacteria</taxon>
        <taxon>Bacillati</taxon>
        <taxon>Actinomycetota</taxon>
        <taxon>Actinomycetes</taxon>
        <taxon>Kitasatosporales</taxon>
        <taxon>Streptomycetaceae</taxon>
        <taxon>Streptomyces</taxon>
    </lineage>
</organism>
<dbReference type="InterPro" id="IPR052704">
    <property type="entry name" value="ECF_Sigma-70_Domain"/>
</dbReference>
<gene>
    <name evidence="1" type="ORF">HCJ92_13650</name>
</gene>